<feature type="compositionally biased region" description="Basic and acidic residues" evidence="1">
    <location>
        <begin position="67"/>
        <end position="77"/>
    </location>
</feature>
<gene>
    <name evidence="3" type="ORF">L596_005326</name>
</gene>
<dbReference type="EMBL" id="AZBU02000001">
    <property type="protein sequence ID" value="TMS38649.1"/>
    <property type="molecule type" value="Genomic_DNA"/>
</dbReference>
<feature type="signal peptide" evidence="2">
    <location>
        <begin position="1"/>
        <end position="22"/>
    </location>
</feature>
<reference evidence="3 4" key="1">
    <citation type="journal article" date="2015" name="Genome Biol.">
        <title>Comparative genomics of Steinernema reveals deeply conserved gene regulatory networks.</title>
        <authorList>
            <person name="Dillman A.R."/>
            <person name="Macchietto M."/>
            <person name="Porter C.F."/>
            <person name="Rogers A."/>
            <person name="Williams B."/>
            <person name="Antoshechkin I."/>
            <person name="Lee M.M."/>
            <person name="Goodwin Z."/>
            <person name="Lu X."/>
            <person name="Lewis E.E."/>
            <person name="Goodrich-Blair H."/>
            <person name="Stock S.P."/>
            <person name="Adams B.J."/>
            <person name="Sternberg P.W."/>
            <person name="Mortazavi A."/>
        </authorList>
    </citation>
    <scope>NUCLEOTIDE SEQUENCE [LARGE SCALE GENOMIC DNA]</scope>
    <source>
        <strain evidence="3 4">ALL</strain>
    </source>
</reference>
<feature type="chain" id="PRO_5020849835" evidence="2">
    <location>
        <begin position="23"/>
        <end position="77"/>
    </location>
</feature>
<protein>
    <submittedName>
        <fullName evidence="3">Uncharacterized protein</fullName>
    </submittedName>
</protein>
<comment type="caution">
    <text evidence="3">The sequence shown here is derived from an EMBL/GenBank/DDBJ whole genome shotgun (WGS) entry which is preliminary data.</text>
</comment>
<evidence type="ECO:0000313" key="4">
    <source>
        <dbReference type="Proteomes" id="UP000298663"/>
    </source>
</evidence>
<evidence type="ECO:0000313" key="3">
    <source>
        <dbReference type="EMBL" id="TMS38649.1"/>
    </source>
</evidence>
<keyword evidence="2" id="KW-0732">Signal</keyword>
<feature type="compositionally biased region" description="Basic residues" evidence="1">
    <location>
        <begin position="56"/>
        <end position="66"/>
    </location>
</feature>
<dbReference type="EMBL" id="CM016762">
    <property type="protein sequence ID" value="TMS38649.1"/>
    <property type="molecule type" value="Genomic_DNA"/>
</dbReference>
<keyword evidence="4" id="KW-1185">Reference proteome</keyword>
<feature type="compositionally biased region" description="Low complexity" evidence="1">
    <location>
        <begin position="35"/>
        <end position="55"/>
    </location>
</feature>
<evidence type="ECO:0000256" key="2">
    <source>
        <dbReference type="SAM" id="SignalP"/>
    </source>
</evidence>
<name>A0A4U8V084_STECR</name>
<evidence type="ECO:0000256" key="1">
    <source>
        <dbReference type="SAM" id="MobiDB-lite"/>
    </source>
</evidence>
<dbReference type="AlphaFoldDB" id="A0A4U8V084"/>
<accession>A0A4U8V084</accession>
<proteinExistence type="predicted"/>
<organism evidence="3 4">
    <name type="scientific">Steinernema carpocapsae</name>
    <name type="common">Entomopathogenic nematode</name>
    <dbReference type="NCBI Taxonomy" id="34508"/>
    <lineage>
        <taxon>Eukaryota</taxon>
        <taxon>Metazoa</taxon>
        <taxon>Ecdysozoa</taxon>
        <taxon>Nematoda</taxon>
        <taxon>Chromadorea</taxon>
        <taxon>Rhabditida</taxon>
        <taxon>Tylenchina</taxon>
        <taxon>Panagrolaimomorpha</taxon>
        <taxon>Strongyloidoidea</taxon>
        <taxon>Steinernematidae</taxon>
        <taxon>Steinernema</taxon>
    </lineage>
</organism>
<dbReference type="Proteomes" id="UP000298663">
    <property type="component" value="Chromosome X"/>
</dbReference>
<reference evidence="3 4" key="2">
    <citation type="journal article" date="2019" name="G3 (Bethesda)">
        <title>Hybrid Assembly of the Genome of the Entomopathogenic Nematode Steinernema carpocapsae Identifies the X-Chromosome.</title>
        <authorList>
            <person name="Serra L."/>
            <person name="Macchietto M."/>
            <person name="Macias-Munoz A."/>
            <person name="McGill C.J."/>
            <person name="Rodriguez I.M."/>
            <person name="Rodriguez B."/>
            <person name="Murad R."/>
            <person name="Mortazavi A."/>
        </authorList>
    </citation>
    <scope>NUCLEOTIDE SEQUENCE [LARGE SCALE GENOMIC DNA]</scope>
    <source>
        <strain evidence="3 4">ALL</strain>
    </source>
</reference>
<feature type="region of interest" description="Disordered" evidence="1">
    <location>
        <begin position="27"/>
        <end position="77"/>
    </location>
</feature>
<sequence length="77" mass="8344">MELKLVTTSAFALLSCIFVSVAFFASDGSPPPRSSPGLSFGRPSSSTSASRPMTRSNRRHRRSARRLAKDDSLTTLI</sequence>
<dbReference type="PROSITE" id="PS51257">
    <property type="entry name" value="PROKAR_LIPOPROTEIN"/>
    <property type="match status" value="1"/>
</dbReference>